<evidence type="ECO:0000313" key="3">
    <source>
        <dbReference type="Proteomes" id="UP001296873"/>
    </source>
</evidence>
<accession>A0ABS1DKS4</accession>
<feature type="transmembrane region" description="Helical" evidence="1">
    <location>
        <begin position="199"/>
        <end position="220"/>
    </location>
</feature>
<gene>
    <name evidence="2" type="ORF">CKO28_22080</name>
</gene>
<evidence type="ECO:0008006" key="4">
    <source>
        <dbReference type="Google" id="ProtNLM"/>
    </source>
</evidence>
<feature type="transmembrane region" description="Helical" evidence="1">
    <location>
        <begin position="267"/>
        <end position="289"/>
    </location>
</feature>
<dbReference type="Proteomes" id="UP001296873">
    <property type="component" value="Unassembled WGS sequence"/>
</dbReference>
<keyword evidence="3" id="KW-1185">Reference proteome</keyword>
<reference evidence="2 3" key="1">
    <citation type="journal article" date="2020" name="Microorganisms">
        <title>Osmotic Adaptation and Compatible Solute Biosynthesis of Phototrophic Bacteria as Revealed from Genome Analyses.</title>
        <authorList>
            <person name="Imhoff J.F."/>
            <person name="Rahn T."/>
            <person name="Kunzel S."/>
            <person name="Keller A."/>
            <person name="Neulinger S.C."/>
        </authorList>
    </citation>
    <scope>NUCLEOTIDE SEQUENCE [LARGE SCALE GENOMIC DNA]</scope>
    <source>
        <strain evidence="2 3">DSM 9895</strain>
    </source>
</reference>
<keyword evidence="1" id="KW-1133">Transmembrane helix</keyword>
<evidence type="ECO:0000313" key="2">
    <source>
        <dbReference type="EMBL" id="MBK1670712.1"/>
    </source>
</evidence>
<feature type="transmembrane region" description="Helical" evidence="1">
    <location>
        <begin position="384"/>
        <end position="404"/>
    </location>
</feature>
<feature type="transmembrane region" description="Helical" evidence="1">
    <location>
        <begin position="56"/>
        <end position="78"/>
    </location>
</feature>
<keyword evidence="1" id="KW-0812">Transmembrane</keyword>
<sequence>MSDRPIAPTAWLYLAVYLLTLVDALRPTPVVAGVAAVGLMAFVVLQLPAIRTPQRIASGLLIAGGLAGAWSQGGAPGVLADLMSGAERALPFMVLFAAVMCLQVPALSSPSFRQLGERVVAQPPGRRFLMLAFAGHYLGAVLNLAGLQLVASLLDPEMRPRLRRRLTLAVVRGFSGAVMWSPFFVGMGVILTVVPEVSWLQLAPAGLAIGSGLVGLAWALDRATRGPRDPQSDRRAVPDGNPVRATLGVLAVFVALAAPVVALSEGAGLSIVIALGLVAPTLSVIWSALLRRTGAADPAPVLASVTARLPGLRNEAALFLAATVFAVGVSHAVEPDALAGSLGLAGWPAAPRAAALAVLGTLLGGLGVHPVVLAILVGEVLGPAALGLSPLAVALLLAVVWGMGTQMSPFSATVMHVSRMLDASVFRVAWLWNAPYCLPAAALAGAAVAGVAALLA</sequence>
<feature type="transmembrane region" description="Helical" evidence="1">
    <location>
        <begin position="430"/>
        <end position="455"/>
    </location>
</feature>
<feature type="transmembrane region" description="Helical" evidence="1">
    <location>
        <begin position="128"/>
        <end position="154"/>
    </location>
</feature>
<protein>
    <recommendedName>
        <fullName evidence="4">Citrate transporter</fullName>
    </recommendedName>
</protein>
<feature type="transmembrane region" description="Helical" evidence="1">
    <location>
        <begin position="241"/>
        <end position="261"/>
    </location>
</feature>
<feature type="transmembrane region" description="Helical" evidence="1">
    <location>
        <begin position="30"/>
        <end position="50"/>
    </location>
</feature>
<feature type="transmembrane region" description="Helical" evidence="1">
    <location>
        <begin position="353"/>
        <end position="377"/>
    </location>
</feature>
<organism evidence="2 3">
    <name type="scientific">Rhodovibrio sodomensis</name>
    <dbReference type="NCBI Taxonomy" id="1088"/>
    <lineage>
        <taxon>Bacteria</taxon>
        <taxon>Pseudomonadati</taxon>
        <taxon>Pseudomonadota</taxon>
        <taxon>Alphaproteobacteria</taxon>
        <taxon>Rhodospirillales</taxon>
        <taxon>Rhodovibrionaceae</taxon>
        <taxon>Rhodovibrio</taxon>
    </lineage>
</organism>
<name>A0ABS1DKS4_9PROT</name>
<dbReference type="RefSeq" id="WP_200343157.1">
    <property type="nucleotide sequence ID" value="NZ_NRRL01000111.1"/>
</dbReference>
<feature type="transmembrane region" description="Helical" evidence="1">
    <location>
        <begin position="90"/>
        <end position="108"/>
    </location>
</feature>
<feature type="transmembrane region" description="Helical" evidence="1">
    <location>
        <begin position="6"/>
        <end position="25"/>
    </location>
</feature>
<dbReference type="EMBL" id="NRRL01000111">
    <property type="protein sequence ID" value="MBK1670712.1"/>
    <property type="molecule type" value="Genomic_DNA"/>
</dbReference>
<comment type="caution">
    <text evidence="2">The sequence shown here is derived from an EMBL/GenBank/DDBJ whole genome shotgun (WGS) entry which is preliminary data.</text>
</comment>
<feature type="transmembrane region" description="Helical" evidence="1">
    <location>
        <begin position="166"/>
        <end position="193"/>
    </location>
</feature>
<keyword evidence="1" id="KW-0472">Membrane</keyword>
<evidence type="ECO:0000256" key="1">
    <source>
        <dbReference type="SAM" id="Phobius"/>
    </source>
</evidence>
<proteinExistence type="predicted"/>
<feature type="transmembrane region" description="Helical" evidence="1">
    <location>
        <begin position="316"/>
        <end position="333"/>
    </location>
</feature>